<dbReference type="PANTHER" id="PTHR30273:SF2">
    <property type="entry name" value="PROTEIN FECR"/>
    <property type="match status" value="1"/>
</dbReference>
<accession>A0ABV8NK69</accession>
<reference evidence="5" key="1">
    <citation type="journal article" date="2019" name="Int. J. Syst. Evol. Microbiol.">
        <title>The Global Catalogue of Microorganisms (GCM) 10K type strain sequencing project: providing services to taxonomists for standard genome sequencing and annotation.</title>
        <authorList>
            <consortium name="The Broad Institute Genomics Platform"/>
            <consortium name="The Broad Institute Genome Sequencing Center for Infectious Disease"/>
            <person name="Wu L."/>
            <person name="Ma J."/>
        </authorList>
    </citation>
    <scope>NUCLEOTIDE SEQUENCE [LARGE SCALE GENOMIC DNA]</scope>
    <source>
        <strain evidence="5">CCM 8689</strain>
    </source>
</reference>
<evidence type="ECO:0000313" key="5">
    <source>
        <dbReference type="Proteomes" id="UP001595792"/>
    </source>
</evidence>
<evidence type="ECO:0000259" key="2">
    <source>
        <dbReference type="Pfam" id="PF04773"/>
    </source>
</evidence>
<name>A0ABV8NK69_9SPHI</name>
<feature type="domain" description="Protein FecR C-terminal" evidence="3">
    <location>
        <begin position="329"/>
        <end position="398"/>
    </location>
</feature>
<dbReference type="PANTHER" id="PTHR30273">
    <property type="entry name" value="PERIPLASMIC SIGNAL SENSOR AND SIGMA FACTOR ACTIVATOR FECR-RELATED"/>
    <property type="match status" value="1"/>
</dbReference>
<feature type="region of interest" description="Disordered" evidence="1">
    <location>
        <begin position="159"/>
        <end position="181"/>
    </location>
</feature>
<keyword evidence="5" id="KW-1185">Reference proteome</keyword>
<organism evidence="4 5">
    <name type="scientific">Pedobacter jamesrossensis</name>
    <dbReference type="NCBI Taxonomy" id="1908238"/>
    <lineage>
        <taxon>Bacteria</taxon>
        <taxon>Pseudomonadati</taxon>
        <taxon>Bacteroidota</taxon>
        <taxon>Sphingobacteriia</taxon>
        <taxon>Sphingobacteriales</taxon>
        <taxon>Sphingobacteriaceae</taxon>
        <taxon>Pedobacter</taxon>
    </lineage>
</organism>
<dbReference type="Pfam" id="PF16344">
    <property type="entry name" value="FecR_C"/>
    <property type="match status" value="1"/>
</dbReference>
<gene>
    <name evidence="4" type="ORF">ACFOUY_08785</name>
</gene>
<dbReference type="Proteomes" id="UP001595792">
    <property type="component" value="Unassembled WGS sequence"/>
</dbReference>
<feature type="domain" description="FecR protein" evidence="2">
    <location>
        <begin position="196"/>
        <end position="287"/>
    </location>
</feature>
<dbReference type="InterPro" id="IPR012373">
    <property type="entry name" value="Ferrdict_sens_TM"/>
</dbReference>
<dbReference type="RefSeq" id="WP_378960132.1">
    <property type="nucleotide sequence ID" value="NZ_JBHRXC010000016.1"/>
</dbReference>
<evidence type="ECO:0000313" key="4">
    <source>
        <dbReference type="EMBL" id="MFC4196791.1"/>
    </source>
</evidence>
<comment type="caution">
    <text evidence="4">The sequence shown here is derived from an EMBL/GenBank/DDBJ whole genome shotgun (WGS) entry which is preliminary data.</text>
</comment>
<dbReference type="Gene3D" id="2.60.120.1440">
    <property type="match status" value="1"/>
</dbReference>
<dbReference type="EMBL" id="JBHSBY010000038">
    <property type="protein sequence ID" value="MFC4196791.1"/>
    <property type="molecule type" value="Genomic_DNA"/>
</dbReference>
<dbReference type="Pfam" id="PF04773">
    <property type="entry name" value="FecR"/>
    <property type="match status" value="1"/>
</dbReference>
<evidence type="ECO:0000259" key="3">
    <source>
        <dbReference type="Pfam" id="PF16344"/>
    </source>
</evidence>
<protein>
    <submittedName>
        <fullName evidence="4">FecR family protein</fullName>
    </submittedName>
</protein>
<dbReference type="Gene3D" id="3.55.50.30">
    <property type="match status" value="1"/>
</dbReference>
<dbReference type="InterPro" id="IPR032508">
    <property type="entry name" value="FecR_C"/>
</dbReference>
<sequence length="400" mass="44823">MQSNLLQYLLNQHLKGSCSPAELVLLESWYLSISKESSRPTTGDNLEGLKEEIWLNIIQQITLPEPSTEILPVKVETKKSSLWPKLRLAAAVLVLAFTAGLIYRLNNQVSPILLSTVSPPKQNVNKASLVLPNGQEIILNERNSVVTVTDQKLIYQDGSSSAMPRYSSNSDRINEKNQNLDNPKNSTSLISAIIPRGSTYNIILPDGTKVWLNAYSTLKFPPSFANGTPRNVYLEGEAYFEVAKDKAHPFTITTSRQRVEVLGTHFNISCYKDDEHTKTALLEGKIRLRALGSKEEIIIAPGELATLGEDGLKVEQSDVELSIAWKSGYFSFHDSSLEDVMRQISRWYNVEVTYLDDRLRKKTFSGEVSRYEDISRLLNAIKNTGAVNFEMTGRKILVVN</sequence>
<evidence type="ECO:0000256" key="1">
    <source>
        <dbReference type="SAM" id="MobiDB-lite"/>
    </source>
</evidence>
<proteinExistence type="predicted"/>
<dbReference type="InterPro" id="IPR006860">
    <property type="entry name" value="FecR"/>
</dbReference>